<dbReference type="InterPro" id="IPR000394">
    <property type="entry name" value="RNA_pol_sigma_54"/>
</dbReference>
<dbReference type="GO" id="GO:0001216">
    <property type="term" value="F:DNA-binding transcription activator activity"/>
    <property type="evidence" value="ECO:0007669"/>
    <property type="project" value="InterPro"/>
</dbReference>
<dbReference type="GO" id="GO:0016987">
    <property type="term" value="F:sigma factor activity"/>
    <property type="evidence" value="ECO:0007669"/>
    <property type="project" value="UniProtKB-KW"/>
</dbReference>
<dbReference type="Pfam" id="PF04552">
    <property type="entry name" value="Sigma54_DBD"/>
    <property type="match status" value="1"/>
</dbReference>
<dbReference type="InterPro" id="IPR007046">
    <property type="entry name" value="RNA_pol_sigma_54_core-bd"/>
</dbReference>
<keyword evidence="2" id="KW-0240">DNA-directed RNA polymerase</keyword>
<dbReference type="EMBL" id="JAADJO010000005">
    <property type="protein sequence ID" value="NDJ73581.1"/>
    <property type="molecule type" value="Genomic_DNA"/>
</dbReference>
<evidence type="ECO:0000259" key="9">
    <source>
        <dbReference type="Pfam" id="PF04552"/>
    </source>
</evidence>
<dbReference type="GO" id="GO:0006352">
    <property type="term" value="P:DNA-templated transcription initiation"/>
    <property type="evidence" value="ECO:0007669"/>
    <property type="project" value="InterPro"/>
</dbReference>
<dbReference type="GO" id="GO:0016779">
    <property type="term" value="F:nucleotidyltransferase activity"/>
    <property type="evidence" value="ECO:0007669"/>
    <property type="project" value="UniProtKB-KW"/>
</dbReference>
<keyword evidence="6" id="KW-0731">Sigma factor</keyword>
<evidence type="ECO:0000256" key="7">
    <source>
        <dbReference type="ARBA" id="ARBA00023125"/>
    </source>
</evidence>
<dbReference type="RefSeq" id="WP_077410544.1">
    <property type="nucleotide sequence ID" value="NZ_CAKMAD010000004.1"/>
</dbReference>
<proteinExistence type="inferred from homology"/>
<comment type="similarity">
    <text evidence="1">Belongs to the sigma-54 factor family.</text>
</comment>
<keyword evidence="4" id="KW-0548">Nucleotidyltransferase</keyword>
<name>A0A6B2FSA1_9LACO</name>
<dbReference type="GO" id="GO:0003677">
    <property type="term" value="F:DNA binding"/>
    <property type="evidence" value="ECO:0007669"/>
    <property type="project" value="UniProtKB-KW"/>
</dbReference>
<sequence>MINQFQKTTQSQKQIFKQYQLTSLSMLSDSYTDLAHYLKTQEEKNPYLTVTSNRTKQNLDWITEDESGLTKTKLLHDFNLEVKSNKLKYFGAIVIDNLDGHGFLSDYHHLIEQFPQQQKLINKAINIVQNIGPTGIAARSVSECLLLQLKHKSNYPKNTDTIIKYYLEDLANHNFRKIYTNLSISKNDLFKVVCFIKSLRPGVEINTDINNKIIIPELFICYDHKKIFTHLIEDNQFNLEFKTPSYSTNDTETLKFIKKQKKQAQNLQKNYQRRQDTLLLIGQTIAEQQEIFFATGGKKFTPLNESQIALETHLNVSTISRTVRSKYFQCDFGIFPLNILFSSKINNFSQKNILNMLKKIILNENQKNPLTDDEIKNKLLKNNIAVSRRTISKYRKKLGIGNYYQRQKNYFLL</sequence>
<dbReference type="PANTHER" id="PTHR32248:SF4">
    <property type="entry name" value="RNA POLYMERASE SIGMA-54 FACTOR"/>
    <property type="match status" value="1"/>
</dbReference>
<dbReference type="AlphaFoldDB" id="A0A6B2FSA1"/>
<evidence type="ECO:0000259" key="10">
    <source>
        <dbReference type="Pfam" id="PF04963"/>
    </source>
</evidence>
<reference evidence="11" key="1">
    <citation type="submission" date="2020-01" db="EMBL/GenBank/DDBJ databases">
        <title>Vaginal microbiome of pregnant Indian women: Insights into the genome of dominants Lactobacillus species.</title>
        <authorList>
            <person name="Das B."/>
            <person name="Mehta O."/>
            <person name="Ghosh T.S."/>
            <person name="Kothidar A."/>
            <person name="Gowtham M.R."/>
            <person name="Mitra R."/>
            <person name="Kshetrapal P."/>
            <person name="Wadhwa N."/>
            <person name="Thiruvengadam R."/>
            <person name="Nair G.B."/>
            <person name="Bhatnagar S."/>
            <person name="Das B."/>
        </authorList>
    </citation>
    <scope>NUCLEOTIDE SEQUENCE</scope>
    <source>
        <strain evidence="11">Indica</strain>
    </source>
</reference>
<gene>
    <name evidence="11" type="ORF">GWG61_03510</name>
</gene>
<evidence type="ECO:0000256" key="6">
    <source>
        <dbReference type="ARBA" id="ARBA00023082"/>
    </source>
</evidence>
<feature type="domain" description="RNA polymerase sigma factor 54 core-binding" evidence="10">
    <location>
        <begin position="72"/>
        <end position="241"/>
    </location>
</feature>
<evidence type="ECO:0000256" key="2">
    <source>
        <dbReference type="ARBA" id="ARBA00022478"/>
    </source>
</evidence>
<evidence type="ECO:0000256" key="1">
    <source>
        <dbReference type="ARBA" id="ARBA00008798"/>
    </source>
</evidence>
<keyword evidence="7" id="KW-0238">DNA-binding</keyword>
<protein>
    <submittedName>
        <fullName evidence="11">RNA polymerase subunit sigma-54</fullName>
    </submittedName>
</protein>
<comment type="caution">
    <text evidence="11">The sequence shown here is derived from an EMBL/GenBank/DDBJ whole genome shotgun (WGS) entry which is preliminary data.</text>
</comment>
<dbReference type="Pfam" id="PF04963">
    <property type="entry name" value="Sigma54_CBD"/>
    <property type="match status" value="1"/>
</dbReference>
<accession>A0A6B2FSA1</accession>
<dbReference type="Gene3D" id="1.10.10.60">
    <property type="entry name" value="Homeodomain-like"/>
    <property type="match status" value="1"/>
</dbReference>
<evidence type="ECO:0000256" key="4">
    <source>
        <dbReference type="ARBA" id="ARBA00022695"/>
    </source>
</evidence>
<dbReference type="InterPro" id="IPR038709">
    <property type="entry name" value="RpoN_core-bd_sf"/>
</dbReference>
<evidence type="ECO:0000256" key="3">
    <source>
        <dbReference type="ARBA" id="ARBA00022679"/>
    </source>
</evidence>
<evidence type="ECO:0000256" key="8">
    <source>
        <dbReference type="ARBA" id="ARBA00023163"/>
    </source>
</evidence>
<feature type="domain" description="RNA polymerase sigma factor 54 DNA-binding" evidence="9">
    <location>
        <begin position="255"/>
        <end position="407"/>
    </location>
</feature>
<evidence type="ECO:0000313" key="11">
    <source>
        <dbReference type="EMBL" id="NDJ73581.1"/>
    </source>
</evidence>
<keyword evidence="8" id="KW-0804">Transcription</keyword>
<evidence type="ECO:0000256" key="5">
    <source>
        <dbReference type="ARBA" id="ARBA00023015"/>
    </source>
</evidence>
<dbReference type="PRINTS" id="PR00045">
    <property type="entry name" value="SIGMA54FCT"/>
</dbReference>
<dbReference type="InterPro" id="IPR007634">
    <property type="entry name" value="RNA_pol_sigma_54_DNA-bd"/>
</dbReference>
<dbReference type="GO" id="GO:0000428">
    <property type="term" value="C:DNA-directed RNA polymerase complex"/>
    <property type="evidence" value="ECO:0007669"/>
    <property type="project" value="UniProtKB-KW"/>
</dbReference>
<keyword evidence="5" id="KW-0805">Transcription regulation</keyword>
<dbReference type="PIRSF" id="PIRSF000774">
    <property type="entry name" value="RpoN"/>
    <property type="match status" value="1"/>
</dbReference>
<organism evidence="11">
    <name type="scientific">Lactobacillus paragasseri</name>
    <dbReference type="NCBI Taxonomy" id="2107999"/>
    <lineage>
        <taxon>Bacteria</taxon>
        <taxon>Bacillati</taxon>
        <taxon>Bacillota</taxon>
        <taxon>Bacilli</taxon>
        <taxon>Lactobacillales</taxon>
        <taxon>Lactobacillaceae</taxon>
        <taxon>Lactobacillus</taxon>
    </lineage>
</organism>
<keyword evidence="3" id="KW-0808">Transferase</keyword>
<dbReference type="PANTHER" id="PTHR32248">
    <property type="entry name" value="RNA POLYMERASE SIGMA-54 FACTOR"/>
    <property type="match status" value="1"/>
</dbReference>
<dbReference type="PROSITE" id="PS50044">
    <property type="entry name" value="SIGMA54_3"/>
    <property type="match status" value="1"/>
</dbReference>
<dbReference type="Gene3D" id="1.10.10.1330">
    <property type="entry name" value="RNA polymerase sigma-54 factor, core-binding domain"/>
    <property type="match status" value="1"/>
</dbReference>